<evidence type="ECO:0000256" key="5">
    <source>
        <dbReference type="PIRSR" id="PIRSR000185-2"/>
    </source>
</evidence>
<feature type="site" description="Important for catalysis" evidence="6">
    <location>
        <position position="159"/>
    </location>
</feature>
<accession>A0A6G6BLY8</accession>
<dbReference type="PANTHER" id="PTHR11606:SF13">
    <property type="entry name" value="GLUTAMATE DEHYDROGENASE 1, MITOCHONDRIAL"/>
    <property type="match status" value="1"/>
</dbReference>
<protein>
    <recommendedName>
        <fullName evidence="3">Glutamate dehydrogenase</fullName>
    </recommendedName>
</protein>
<dbReference type="GO" id="GO:0006538">
    <property type="term" value="P:L-glutamate catabolic process"/>
    <property type="evidence" value="ECO:0007669"/>
    <property type="project" value="TreeGrafter"/>
</dbReference>
<feature type="binding site" evidence="5">
    <location>
        <position position="373"/>
    </location>
    <ligand>
        <name>substrate</name>
    </ligand>
</feature>
<dbReference type="Gene3D" id="3.40.50.10860">
    <property type="entry name" value="Leucine Dehydrogenase, chain A, domain 1"/>
    <property type="match status" value="1"/>
</dbReference>
<dbReference type="Pfam" id="PF00208">
    <property type="entry name" value="ELFV_dehydrog"/>
    <property type="match status" value="1"/>
</dbReference>
<dbReference type="SMART" id="SM00839">
    <property type="entry name" value="ELFV_dehydrog"/>
    <property type="match status" value="1"/>
</dbReference>
<dbReference type="GO" id="GO:0000166">
    <property type="term" value="F:nucleotide binding"/>
    <property type="evidence" value="ECO:0007669"/>
    <property type="project" value="UniProtKB-KW"/>
</dbReference>
<feature type="binding site" evidence="5">
    <location>
        <position position="205"/>
    </location>
    <ligand>
        <name>NAD(+)</name>
        <dbReference type="ChEBI" id="CHEBI:57540"/>
    </ligand>
</feature>
<dbReference type="InterPro" id="IPR006097">
    <property type="entry name" value="Glu/Leu/Phe/Val/Trp_DH_dimer"/>
</dbReference>
<name>A0A6G6BLY8_9FLAO</name>
<evidence type="ECO:0000256" key="1">
    <source>
        <dbReference type="ARBA" id="ARBA00006382"/>
    </source>
</evidence>
<evidence type="ECO:0000256" key="2">
    <source>
        <dbReference type="ARBA" id="ARBA00023002"/>
    </source>
</evidence>
<dbReference type="CDD" id="cd01076">
    <property type="entry name" value="NAD_bind_1_Glu_DH"/>
    <property type="match status" value="1"/>
</dbReference>
<dbReference type="AlphaFoldDB" id="A0A6G6BLY8"/>
<feature type="domain" description="Glutamate/phenylalanine/leucine/valine/L-tryptophan dehydrogenase C-terminal" evidence="8">
    <location>
        <begin position="198"/>
        <end position="478"/>
    </location>
</feature>
<dbReference type="InterPro" id="IPR033922">
    <property type="entry name" value="NAD_bind_Glu_DH"/>
</dbReference>
<dbReference type="InterPro" id="IPR033524">
    <property type="entry name" value="Glu/Leu/Phe/Val_DH_AS"/>
</dbReference>
<sequence length="481" mass="53795">MCKNFYVKKKQNKNDTYSFFNCIEKNFDKATRFLSIEKGLLEQIKACNAVYRMHFPVKIEKEIKVIEAYRVQHSHHKLPCKGGIRYSIKVNQDEIMTLAALMTYKCAIVDVPFGGAKGGIKIDPQTTSYENIEKITRRYTSELIKKNFIGPGIDVPAPDYGTGEREMSWIFDTFLSIRPGDVDALACVTGKPVSQGGVRGRKEATGLGVFYGIRELCRMKEDMTSVGLDVGLVGKKIIIQGLGNVGYHAATFFHEAGAIIVALAEREGAIYNKKGLNISKVISHLKNTGSILNFPKAKNIENTENALELECDILIPAALENVIHKNNANRIKAKIIGEAANGPITPEADEILEKKGIIIVPDIYLNAGGVTVSYFEWLKNLSHVRYGRMEKKFSENMNAELLQVIETVCKNKISKEEKKIILRGPREIDLVRSGLEDTMISGFHKIRDIKKSSRIDNMRTAAFILAINKIVDSYEKLGIFP</sequence>
<keyword evidence="2 3" id="KW-0560">Oxidoreductase</keyword>
<organism evidence="9">
    <name type="scientific">Blattabacterium sp.</name>
    <name type="common">Beybienkoa kurandanensis</name>
    <dbReference type="NCBI Taxonomy" id="2712793"/>
    <lineage>
        <taxon>Bacteria</taxon>
        <taxon>Pseudomonadati</taxon>
        <taxon>Bacteroidota</taxon>
        <taxon>Flavobacteriia</taxon>
        <taxon>Flavobacteriales</taxon>
        <taxon>Blattabacteriaceae</taxon>
        <taxon>Blattabacterium</taxon>
    </lineage>
</organism>
<dbReference type="InterPro" id="IPR014362">
    <property type="entry name" value="Glu_DH"/>
</dbReference>
<dbReference type="InterPro" id="IPR006095">
    <property type="entry name" value="Glu/Leu/Phe/Val/Trp_DH"/>
</dbReference>
<feature type="active site" description="Proton donor" evidence="4">
    <location>
        <position position="117"/>
    </location>
</feature>
<dbReference type="PANTHER" id="PTHR11606">
    <property type="entry name" value="GLUTAMATE DEHYDROGENASE"/>
    <property type="match status" value="1"/>
</dbReference>
<evidence type="ECO:0000256" key="4">
    <source>
        <dbReference type="PIRSR" id="PIRSR000185-1"/>
    </source>
</evidence>
<evidence type="ECO:0000256" key="6">
    <source>
        <dbReference type="PIRSR" id="PIRSR000185-3"/>
    </source>
</evidence>
<dbReference type="InterPro" id="IPR036291">
    <property type="entry name" value="NAD(P)-bd_dom_sf"/>
</dbReference>
<feature type="binding site" evidence="5">
    <location>
        <position position="105"/>
    </location>
    <ligand>
        <name>substrate</name>
    </ligand>
</feature>
<keyword evidence="5" id="KW-0547">Nucleotide-binding</keyword>
<evidence type="ECO:0000259" key="8">
    <source>
        <dbReference type="SMART" id="SM00839"/>
    </source>
</evidence>
<dbReference type="PIRSF" id="PIRSF000185">
    <property type="entry name" value="Glu_DH"/>
    <property type="match status" value="1"/>
</dbReference>
<evidence type="ECO:0000256" key="7">
    <source>
        <dbReference type="RuleBase" id="RU004417"/>
    </source>
</evidence>
<comment type="similarity">
    <text evidence="1 3 7">Belongs to the Glu/Leu/Phe/Val dehydrogenases family.</text>
</comment>
<feature type="binding site" evidence="5">
    <location>
        <position position="81"/>
    </location>
    <ligand>
        <name>substrate</name>
    </ligand>
</feature>
<dbReference type="Gene3D" id="3.40.50.720">
    <property type="entry name" value="NAD(P)-binding Rossmann-like Domain"/>
    <property type="match status" value="1"/>
</dbReference>
<dbReference type="EMBL" id="MN038846">
    <property type="protein sequence ID" value="QID52826.1"/>
    <property type="molecule type" value="Genomic_DNA"/>
</dbReference>
<evidence type="ECO:0000256" key="3">
    <source>
        <dbReference type="PIRNR" id="PIRNR000185"/>
    </source>
</evidence>
<dbReference type="PRINTS" id="PR00082">
    <property type="entry name" value="GLFDHDRGNASE"/>
</dbReference>
<dbReference type="SUPFAM" id="SSF53223">
    <property type="entry name" value="Aminoacid dehydrogenase-like, N-terminal domain"/>
    <property type="match status" value="1"/>
</dbReference>
<evidence type="ECO:0000313" key="9">
    <source>
        <dbReference type="EMBL" id="QID52826.1"/>
    </source>
</evidence>
<dbReference type="GO" id="GO:0004352">
    <property type="term" value="F:glutamate dehydrogenase (NAD+) activity"/>
    <property type="evidence" value="ECO:0007669"/>
    <property type="project" value="TreeGrafter"/>
</dbReference>
<keyword evidence="5" id="KW-0520">NAD</keyword>
<dbReference type="InterPro" id="IPR006096">
    <property type="entry name" value="Glu/Leu/Phe/Val/Trp_DH_C"/>
</dbReference>
<dbReference type="FunFam" id="3.40.50.720:FF:000100">
    <property type="entry name" value="Glutamate dehydrogenase 1, mitochondrial"/>
    <property type="match status" value="1"/>
</dbReference>
<feature type="binding site" evidence="5">
    <location>
        <position position="244"/>
    </location>
    <ligand>
        <name>NAD(+)</name>
        <dbReference type="ChEBI" id="CHEBI:57540"/>
    </ligand>
</feature>
<dbReference type="SUPFAM" id="SSF51735">
    <property type="entry name" value="NAD(P)-binding Rossmann-fold domains"/>
    <property type="match status" value="1"/>
</dbReference>
<dbReference type="InterPro" id="IPR046346">
    <property type="entry name" value="Aminoacid_DH-like_N_sf"/>
</dbReference>
<dbReference type="PROSITE" id="PS00074">
    <property type="entry name" value="GLFV_DEHYDROGENASE"/>
    <property type="match status" value="1"/>
</dbReference>
<proteinExistence type="inferred from homology"/>
<dbReference type="Pfam" id="PF02812">
    <property type="entry name" value="ELFV_dehydrog_N"/>
    <property type="match status" value="1"/>
</dbReference>
<reference evidence="9" key="1">
    <citation type="journal article" date="2020" name="Biol. Lett.">
        <title>Evolutionary rates are correlated between cockroach symbionts and mitochondrial genomes.</title>
        <authorList>
            <person name="Arab D.A."/>
            <person name="Bourguignon T."/>
            <person name="Wang Z."/>
            <person name="Ho S.Y.W."/>
            <person name="Lo N."/>
        </authorList>
    </citation>
    <scope>NUCLEOTIDE SEQUENCE</scope>
    <source>
        <strain evidence="9">DHOG56252</strain>
    </source>
</reference>